<dbReference type="Pfam" id="PF08881">
    <property type="entry name" value="CVNH"/>
    <property type="match status" value="1"/>
</dbReference>
<feature type="domain" description="Cyanovirin-N" evidence="2">
    <location>
        <begin position="74"/>
        <end position="182"/>
    </location>
</feature>
<dbReference type="EMBL" id="CAICTM010001326">
    <property type="protein sequence ID" value="CAB9522669.1"/>
    <property type="molecule type" value="Genomic_DNA"/>
</dbReference>
<feature type="region of interest" description="Disordered" evidence="1">
    <location>
        <begin position="183"/>
        <end position="203"/>
    </location>
</feature>
<dbReference type="InterPro" id="IPR036673">
    <property type="entry name" value="Cyanovirin-N_sf"/>
</dbReference>
<sequence>MQCPKGCGKKLATQIVAIDACAAFGNDNGVLVCDDGSGVDEDSGGLLLNDDDIPSGSYQESCRGCKMLEESDGSEDTRIKFLSCSACKSWNGAFLASTIRNFDRCSDIDNQNGELVCKDDQIPPGAYRESCSLCELTVEDPKTLSCQCRDSSGGRQLAVLSPPDGEWNFDSCHNIDNHDGNLVCQRQDDDTNDGASRTSRDEL</sequence>
<keyword evidence="4" id="KW-1185">Reference proteome</keyword>
<name>A0A9N8EMB8_9STRA</name>
<proteinExistence type="predicted"/>
<evidence type="ECO:0000259" key="2">
    <source>
        <dbReference type="Pfam" id="PF08881"/>
    </source>
</evidence>
<dbReference type="AlphaFoldDB" id="A0A9N8EMB8"/>
<accession>A0A9N8EMB8</accession>
<evidence type="ECO:0000313" key="3">
    <source>
        <dbReference type="EMBL" id="CAB9522669.1"/>
    </source>
</evidence>
<dbReference type="Gene3D" id="2.30.60.10">
    <property type="entry name" value="Cyanovirin-N"/>
    <property type="match status" value="1"/>
</dbReference>
<comment type="caution">
    <text evidence="3">The sequence shown here is derived from an EMBL/GenBank/DDBJ whole genome shotgun (WGS) entry which is preliminary data.</text>
</comment>
<reference evidence="3" key="1">
    <citation type="submission" date="2020-06" db="EMBL/GenBank/DDBJ databases">
        <authorList>
            <consortium name="Plant Systems Biology data submission"/>
        </authorList>
    </citation>
    <scope>NUCLEOTIDE SEQUENCE</scope>
    <source>
        <strain evidence="3">D6</strain>
    </source>
</reference>
<dbReference type="SUPFAM" id="SSF51322">
    <property type="entry name" value="Cyanovirin-N"/>
    <property type="match status" value="1"/>
</dbReference>
<protein>
    <recommendedName>
        <fullName evidence="2">Cyanovirin-N domain-containing protein</fullName>
    </recommendedName>
</protein>
<evidence type="ECO:0000313" key="4">
    <source>
        <dbReference type="Proteomes" id="UP001153069"/>
    </source>
</evidence>
<dbReference type="InterPro" id="IPR011058">
    <property type="entry name" value="Cyanovirin-N"/>
</dbReference>
<gene>
    <name evidence="3" type="ORF">SEMRO_1328_G263240.1</name>
</gene>
<dbReference type="Proteomes" id="UP001153069">
    <property type="component" value="Unassembled WGS sequence"/>
</dbReference>
<organism evidence="3 4">
    <name type="scientific">Seminavis robusta</name>
    <dbReference type="NCBI Taxonomy" id="568900"/>
    <lineage>
        <taxon>Eukaryota</taxon>
        <taxon>Sar</taxon>
        <taxon>Stramenopiles</taxon>
        <taxon>Ochrophyta</taxon>
        <taxon>Bacillariophyta</taxon>
        <taxon>Bacillariophyceae</taxon>
        <taxon>Bacillariophycidae</taxon>
        <taxon>Naviculales</taxon>
        <taxon>Naviculaceae</taxon>
        <taxon>Seminavis</taxon>
    </lineage>
</organism>
<evidence type="ECO:0000256" key="1">
    <source>
        <dbReference type="SAM" id="MobiDB-lite"/>
    </source>
</evidence>